<dbReference type="InterPro" id="IPR003477">
    <property type="entry name" value="PemK-like"/>
</dbReference>
<evidence type="ECO:0000256" key="1">
    <source>
        <dbReference type="ARBA" id="ARBA00007521"/>
    </source>
</evidence>
<evidence type="ECO:0000256" key="2">
    <source>
        <dbReference type="ARBA" id="ARBA00022649"/>
    </source>
</evidence>
<name>A0AA87ILQ4_9BACL</name>
<protein>
    <submittedName>
        <fullName evidence="3">Transcriptional modulator of MazE/toxin, MazF</fullName>
    </submittedName>
</protein>
<dbReference type="GO" id="GO:0004521">
    <property type="term" value="F:RNA endonuclease activity"/>
    <property type="evidence" value="ECO:0007669"/>
    <property type="project" value="TreeGrafter"/>
</dbReference>
<comment type="caution">
    <text evidence="3">The sequence shown here is derived from an EMBL/GenBank/DDBJ whole genome shotgun (WGS) entry which is preliminary data.</text>
</comment>
<keyword evidence="2" id="KW-1277">Toxin-antitoxin system</keyword>
<evidence type="ECO:0000313" key="4">
    <source>
        <dbReference type="Proteomes" id="UP000004725"/>
    </source>
</evidence>
<dbReference type="Pfam" id="PF02452">
    <property type="entry name" value="PemK_toxin"/>
    <property type="match status" value="1"/>
</dbReference>
<dbReference type="AlphaFoldDB" id="A0AA87ILQ4"/>
<organism evidence="3 4">
    <name type="scientific">Planococcus antarcticus DSM 14505</name>
    <dbReference type="NCBI Taxonomy" id="1185653"/>
    <lineage>
        <taxon>Bacteria</taxon>
        <taxon>Bacillati</taxon>
        <taxon>Bacillota</taxon>
        <taxon>Bacilli</taxon>
        <taxon>Bacillales</taxon>
        <taxon>Caryophanaceae</taxon>
        <taxon>Planococcus</taxon>
    </lineage>
</organism>
<comment type="similarity">
    <text evidence="1">Belongs to the PemK/MazF family.</text>
</comment>
<dbReference type="EMBL" id="AJYB01000030">
    <property type="protein sequence ID" value="EIM06457.1"/>
    <property type="molecule type" value="Genomic_DNA"/>
</dbReference>
<dbReference type="PANTHER" id="PTHR33988">
    <property type="entry name" value="ENDORIBONUCLEASE MAZF-RELATED"/>
    <property type="match status" value="1"/>
</dbReference>
<evidence type="ECO:0000313" key="3">
    <source>
        <dbReference type="EMBL" id="EIM06457.1"/>
    </source>
</evidence>
<accession>A0AA87ILQ4</accession>
<dbReference type="Gene3D" id="2.30.30.110">
    <property type="match status" value="1"/>
</dbReference>
<sequence length="169" mass="19540">MPEIDFYDLARWVSRKVEFHKHAVSKKNKQVNQGEIWGCDLGFNIGEEKNKHRPVIVISNNKVNCTGKVVVAPITDAVRKVNIKTGLPHKNTWYLIFTTNTDSNKWFDPHRTLPKKANTYEWLDKDSVIQCEEPRTISKARLDYKKKGNLNAEDFEVLKKKVAAAFDIK</sequence>
<dbReference type="GO" id="GO:0006402">
    <property type="term" value="P:mRNA catabolic process"/>
    <property type="evidence" value="ECO:0007669"/>
    <property type="project" value="TreeGrafter"/>
</dbReference>
<dbReference type="Proteomes" id="UP000004725">
    <property type="component" value="Unassembled WGS sequence"/>
</dbReference>
<dbReference type="GO" id="GO:0016075">
    <property type="term" value="P:rRNA catabolic process"/>
    <property type="evidence" value="ECO:0007669"/>
    <property type="project" value="TreeGrafter"/>
</dbReference>
<dbReference type="PANTHER" id="PTHR33988:SF2">
    <property type="entry name" value="ENDORIBONUCLEASE MAZF"/>
    <property type="match status" value="1"/>
</dbReference>
<gene>
    <name evidence="3" type="ORF">A1A1_10916</name>
</gene>
<dbReference type="RefSeq" id="WP_006830164.1">
    <property type="nucleotide sequence ID" value="NZ_AJYB01000030.1"/>
</dbReference>
<dbReference type="SUPFAM" id="SSF50118">
    <property type="entry name" value="Cell growth inhibitor/plasmid maintenance toxic component"/>
    <property type="match status" value="1"/>
</dbReference>
<dbReference type="GO" id="GO:0003677">
    <property type="term" value="F:DNA binding"/>
    <property type="evidence" value="ECO:0007669"/>
    <property type="project" value="InterPro"/>
</dbReference>
<reference evidence="3 4" key="1">
    <citation type="journal article" date="2012" name="J. Bacteriol.">
        <title>Genome Sequence of the Antarctic Psychrophile Bacterium Planococcus antarcticus DSM 14505.</title>
        <authorList>
            <person name="Margolles A."/>
            <person name="Gueimonde M."/>
            <person name="Sanchez B."/>
        </authorList>
    </citation>
    <scope>NUCLEOTIDE SEQUENCE [LARGE SCALE GENOMIC DNA]</scope>
    <source>
        <strain evidence="3 4">DSM 14505</strain>
    </source>
</reference>
<dbReference type="InterPro" id="IPR011067">
    <property type="entry name" value="Plasmid_toxin/cell-grow_inhib"/>
</dbReference>
<proteinExistence type="inferred from homology"/>